<dbReference type="GO" id="GO:0006508">
    <property type="term" value="P:proteolysis"/>
    <property type="evidence" value="ECO:0007669"/>
    <property type="project" value="InterPro"/>
</dbReference>
<feature type="domain" description="Peptidase S9 prolyl oligopeptidase catalytic" evidence="1">
    <location>
        <begin position="5"/>
        <end position="76"/>
    </location>
</feature>
<evidence type="ECO:0000313" key="2">
    <source>
        <dbReference type="EMBL" id="OFW60373.1"/>
    </source>
</evidence>
<organism evidence="2 3">
    <name type="scientific">Candidatus Solincola sediminis</name>
    <dbReference type="NCBI Taxonomy" id="1797199"/>
    <lineage>
        <taxon>Bacteria</taxon>
        <taxon>Bacillati</taxon>
        <taxon>Actinomycetota</taxon>
        <taxon>Candidatus Geothermincolia</taxon>
        <taxon>Candidatus Geothermincolales</taxon>
        <taxon>Candidatus Geothermincolaceae</taxon>
        <taxon>Candidatus Solincola</taxon>
    </lineage>
</organism>
<comment type="caution">
    <text evidence="2">The sequence shown here is derived from an EMBL/GenBank/DDBJ whole genome shotgun (WGS) entry which is preliminary data.</text>
</comment>
<dbReference type="Gene3D" id="3.40.50.1820">
    <property type="entry name" value="alpha/beta hydrolase"/>
    <property type="match status" value="1"/>
</dbReference>
<evidence type="ECO:0000259" key="1">
    <source>
        <dbReference type="Pfam" id="PF00326"/>
    </source>
</evidence>
<evidence type="ECO:0000313" key="3">
    <source>
        <dbReference type="Proteomes" id="UP000177876"/>
    </source>
</evidence>
<gene>
    <name evidence="2" type="ORF">A2Y75_08430</name>
</gene>
<dbReference type="AlphaFoldDB" id="A0A1F2WU73"/>
<dbReference type="SUPFAM" id="SSF53474">
    <property type="entry name" value="alpha/beta-Hydrolases"/>
    <property type="match status" value="1"/>
</dbReference>
<dbReference type="GO" id="GO:0008236">
    <property type="term" value="F:serine-type peptidase activity"/>
    <property type="evidence" value="ECO:0007669"/>
    <property type="project" value="InterPro"/>
</dbReference>
<sequence length="79" mass="9233">MVYRAEKVKAAVIMYQGDADTNVPPSMSWITYHALQKYGQGPVELFIFPGEGHNPICLSHQKRKLFEHVKWFDEYLFND</sequence>
<dbReference type="Pfam" id="PF00326">
    <property type="entry name" value="Peptidase_S9"/>
    <property type="match status" value="1"/>
</dbReference>
<dbReference type="InterPro" id="IPR029058">
    <property type="entry name" value="AB_hydrolase_fold"/>
</dbReference>
<dbReference type="Proteomes" id="UP000177876">
    <property type="component" value="Unassembled WGS sequence"/>
</dbReference>
<reference evidence="2 3" key="1">
    <citation type="journal article" date="2016" name="Nat. Commun.">
        <title>Thousands of microbial genomes shed light on interconnected biogeochemical processes in an aquifer system.</title>
        <authorList>
            <person name="Anantharaman K."/>
            <person name="Brown C.T."/>
            <person name="Hug L.A."/>
            <person name="Sharon I."/>
            <person name="Castelle C.J."/>
            <person name="Probst A.J."/>
            <person name="Thomas B.C."/>
            <person name="Singh A."/>
            <person name="Wilkins M.J."/>
            <person name="Karaoz U."/>
            <person name="Brodie E.L."/>
            <person name="Williams K.H."/>
            <person name="Hubbard S.S."/>
            <person name="Banfield J.F."/>
        </authorList>
    </citation>
    <scope>NUCLEOTIDE SEQUENCE [LARGE SCALE GENOMIC DNA]</scope>
</reference>
<dbReference type="InterPro" id="IPR001375">
    <property type="entry name" value="Peptidase_S9_cat"/>
</dbReference>
<accession>A0A1F2WU73</accession>
<dbReference type="EMBL" id="MELK01000004">
    <property type="protein sequence ID" value="OFW60373.1"/>
    <property type="molecule type" value="Genomic_DNA"/>
</dbReference>
<protein>
    <recommendedName>
        <fullName evidence="1">Peptidase S9 prolyl oligopeptidase catalytic domain-containing protein</fullName>
    </recommendedName>
</protein>
<proteinExistence type="predicted"/>
<name>A0A1F2WU73_9ACTN</name>